<name>A0AAD6NL89_DREDA</name>
<organism evidence="2 3">
    <name type="scientific">Drechslerella dactyloides</name>
    <name type="common">Nematode-trapping fungus</name>
    <name type="synonym">Arthrobotrys dactyloides</name>
    <dbReference type="NCBI Taxonomy" id="74499"/>
    <lineage>
        <taxon>Eukaryota</taxon>
        <taxon>Fungi</taxon>
        <taxon>Dikarya</taxon>
        <taxon>Ascomycota</taxon>
        <taxon>Pezizomycotina</taxon>
        <taxon>Orbiliomycetes</taxon>
        <taxon>Orbiliales</taxon>
        <taxon>Orbiliaceae</taxon>
        <taxon>Drechslerella</taxon>
    </lineage>
</organism>
<reference evidence="2" key="1">
    <citation type="submission" date="2023-01" db="EMBL/GenBank/DDBJ databases">
        <title>The chitinases involved in constricting ring structure development in the nematode-trapping fungus Drechslerella dactyloides.</title>
        <authorList>
            <person name="Wang R."/>
            <person name="Zhang L."/>
            <person name="Tang P."/>
            <person name="Li S."/>
            <person name="Liang L."/>
        </authorList>
    </citation>
    <scope>NUCLEOTIDE SEQUENCE</scope>
    <source>
        <strain evidence="2">YMF1.00031</strain>
    </source>
</reference>
<dbReference type="EMBL" id="JAQGDS010000002">
    <property type="protein sequence ID" value="KAJ6263606.1"/>
    <property type="molecule type" value="Genomic_DNA"/>
</dbReference>
<evidence type="ECO:0000256" key="1">
    <source>
        <dbReference type="SAM" id="MobiDB-lite"/>
    </source>
</evidence>
<keyword evidence="3" id="KW-1185">Reference proteome</keyword>
<dbReference type="AlphaFoldDB" id="A0AAD6NL89"/>
<accession>A0AAD6NL89</accession>
<evidence type="ECO:0000313" key="2">
    <source>
        <dbReference type="EMBL" id="KAJ6263606.1"/>
    </source>
</evidence>
<proteinExistence type="predicted"/>
<protein>
    <submittedName>
        <fullName evidence="2">Uncharacterized protein</fullName>
    </submittedName>
</protein>
<sequence length="63" mass="7023">MPPRLDQTLAPNASPEESMPPHRLVLGPLVGYTSGTDNRSRHLSLKSPAPRMAHHYMDNFLES</sequence>
<gene>
    <name evidence="2" type="ORF">Dda_2174</name>
</gene>
<dbReference type="Proteomes" id="UP001221413">
    <property type="component" value="Unassembled WGS sequence"/>
</dbReference>
<evidence type="ECO:0000313" key="3">
    <source>
        <dbReference type="Proteomes" id="UP001221413"/>
    </source>
</evidence>
<comment type="caution">
    <text evidence="2">The sequence shown here is derived from an EMBL/GenBank/DDBJ whole genome shotgun (WGS) entry which is preliminary data.</text>
</comment>
<feature type="region of interest" description="Disordered" evidence="1">
    <location>
        <begin position="1"/>
        <end position="23"/>
    </location>
</feature>